<dbReference type="AlphaFoldDB" id="A0A0L8GYD4"/>
<dbReference type="STRING" id="37653.A0A0L8GYD4"/>
<sequence length="95" mass="11195">VIANDLNCSIRTSERLIERCNATSSTDDRPRSRRPGVTTARQDCHPNQQHLQDQFRRAMESARQTIGTRHRLMCAETVRRRVPILTYRHRRARLQ</sequence>
<feature type="non-terminal residue" evidence="2">
    <location>
        <position position="1"/>
    </location>
</feature>
<evidence type="ECO:0000256" key="1">
    <source>
        <dbReference type="SAM" id="MobiDB-lite"/>
    </source>
</evidence>
<protein>
    <recommendedName>
        <fullName evidence="3">Transposase Tc1-like domain-containing protein</fullName>
    </recommendedName>
</protein>
<proteinExistence type="predicted"/>
<accession>A0A0L8GYD4</accession>
<dbReference type="EMBL" id="KQ419930">
    <property type="protein sequence ID" value="KOF81932.1"/>
    <property type="molecule type" value="Genomic_DNA"/>
</dbReference>
<evidence type="ECO:0008006" key="3">
    <source>
        <dbReference type="Google" id="ProtNLM"/>
    </source>
</evidence>
<organism evidence="2">
    <name type="scientific">Octopus bimaculoides</name>
    <name type="common">California two-spotted octopus</name>
    <dbReference type="NCBI Taxonomy" id="37653"/>
    <lineage>
        <taxon>Eukaryota</taxon>
        <taxon>Metazoa</taxon>
        <taxon>Spiralia</taxon>
        <taxon>Lophotrochozoa</taxon>
        <taxon>Mollusca</taxon>
        <taxon>Cephalopoda</taxon>
        <taxon>Coleoidea</taxon>
        <taxon>Octopodiformes</taxon>
        <taxon>Octopoda</taxon>
        <taxon>Incirrata</taxon>
        <taxon>Octopodidae</taxon>
        <taxon>Octopus</taxon>
    </lineage>
</organism>
<evidence type="ECO:0000313" key="2">
    <source>
        <dbReference type="EMBL" id="KOF81932.1"/>
    </source>
</evidence>
<reference evidence="2" key="1">
    <citation type="submission" date="2015-07" db="EMBL/GenBank/DDBJ databases">
        <title>MeaNS - Measles Nucleotide Surveillance Program.</title>
        <authorList>
            <person name="Tran T."/>
            <person name="Druce J."/>
        </authorList>
    </citation>
    <scope>NUCLEOTIDE SEQUENCE</scope>
    <source>
        <strain evidence="2">UCB-OBI-ISO-001</strain>
        <tissue evidence="2">Gonad</tissue>
    </source>
</reference>
<gene>
    <name evidence="2" type="ORF">OCBIM_22025930mg</name>
</gene>
<feature type="compositionally biased region" description="Polar residues" evidence="1">
    <location>
        <begin position="39"/>
        <end position="52"/>
    </location>
</feature>
<feature type="region of interest" description="Disordered" evidence="1">
    <location>
        <begin position="21"/>
        <end position="54"/>
    </location>
</feature>
<name>A0A0L8GYD4_OCTBM</name>